<evidence type="ECO:0000313" key="2">
    <source>
        <dbReference type="EMBL" id="GAA3876511.1"/>
    </source>
</evidence>
<evidence type="ECO:0000313" key="3">
    <source>
        <dbReference type="Proteomes" id="UP001399917"/>
    </source>
</evidence>
<accession>A0ABP7KG46</accession>
<dbReference type="Proteomes" id="UP001399917">
    <property type="component" value="Unassembled WGS sequence"/>
</dbReference>
<dbReference type="Gene3D" id="1.10.287.130">
    <property type="match status" value="1"/>
</dbReference>
<evidence type="ECO:0000259" key="1">
    <source>
        <dbReference type="Pfam" id="PF10090"/>
    </source>
</evidence>
<keyword evidence="3" id="KW-1185">Reference proteome</keyword>
<dbReference type="Gene3D" id="3.30.565.10">
    <property type="entry name" value="Histidine kinase-like ATPase, C-terminal domain"/>
    <property type="match status" value="1"/>
</dbReference>
<dbReference type="InterPro" id="IPR036890">
    <property type="entry name" value="HATPase_C_sf"/>
</dbReference>
<comment type="caution">
    <text evidence="2">The sequence shown here is derived from an EMBL/GenBank/DDBJ whole genome shotgun (WGS) entry which is preliminary data.</text>
</comment>
<organism evidence="2 3">
    <name type="scientific">Celeribacter arenosi</name>
    <dbReference type="NCBI Taxonomy" id="792649"/>
    <lineage>
        <taxon>Bacteria</taxon>
        <taxon>Pseudomonadati</taxon>
        <taxon>Pseudomonadota</taxon>
        <taxon>Alphaproteobacteria</taxon>
        <taxon>Rhodobacterales</taxon>
        <taxon>Roseobacteraceae</taxon>
        <taxon>Celeribacter</taxon>
    </lineage>
</organism>
<protein>
    <submittedName>
        <fullName evidence="2">Histidine phosphotransferase family protein</fullName>
    </submittedName>
</protein>
<name>A0ABP7KG46_9RHOB</name>
<sequence>MGPEMALISESVENANARVKFFRLAFGMASEGQMASGAEMSAILNGLASPRLTYNWSVEKDVTRDEAKLACLLILCLETALPRGGSIKVGCEDGRWEISARGDRLEPIADLWARLGRVTSAEGLKPSEIQFLLAPLQAATLDRAITYRNSDICLEFNV</sequence>
<reference evidence="3" key="1">
    <citation type="journal article" date="2019" name="Int. J. Syst. Evol. Microbiol.">
        <title>The Global Catalogue of Microorganisms (GCM) 10K type strain sequencing project: providing services to taxonomists for standard genome sequencing and annotation.</title>
        <authorList>
            <consortium name="The Broad Institute Genomics Platform"/>
            <consortium name="The Broad Institute Genome Sequencing Center for Infectious Disease"/>
            <person name="Wu L."/>
            <person name="Ma J."/>
        </authorList>
    </citation>
    <scope>NUCLEOTIDE SEQUENCE [LARGE SCALE GENOMIC DNA]</scope>
    <source>
        <strain evidence="3">JCM 17190</strain>
    </source>
</reference>
<proteinExistence type="predicted"/>
<dbReference type="InterPro" id="IPR018762">
    <property type="entry name" value="ChpT_C"/>
</dbReference>
<feature type="domain" description="Histidine phosphotransferase ChpT C-terminal" evidence="1">
    <location>
        <begin position="39"/>
        <end position="149"/>
    </location>
</feature>
<dbReference type="EMBL" id="BAABDF010000007">
    <property type="protein sequence ID" value="GAA3876511.1"/>
    <property type="molecule type" value="Genomic_DNA"/>
</dbReference>
<gene>
    <name evidence="2" type="ORF">GCM10022404_27820</name>
</gene>
<dbReference type="Pfam" id="PF10090">
    <property type="entry name" value="HPTransfase"/>
    <property type="match status" value="1"/>
</dbReference>